<evidence type="ECO:0008006" key="3">
    <source>
        <dbReference type="Google" id="ProtNLM"/>
    </source>
</evidence>
<gene>
    <name evidence="1" type="ORF">LKMONMHP_1910</name>
</gene>
<dbReference type="RefSeq" id="WP_238310929.1">
    <property type="nucleotide sequence ID" value="NZ_BPQV01000005.1"/>
</dbReference>
<dbReference type="Gene3D" id="3.90.190.10">
    <property type="entry name" value="Protein tyrosine phosphatase superfamily"/>
    <property type="match status" value="1"/>
</dbReference>
<organism evidence="1 2">
    <name type="scientific">Methylobacterium organophilum</name>
    <dbReference type="NCBI Taxonomy" id="410"/>
    <lineage>
        <taxon>Bacteria</taxon>
        <taxon>Pseudomonadati</taxon>
        <taxon>Pseudomonadota</taxon>
        <taxon>Alphaproteobacteria</taxon>
        <taxon>Hyphomicrobiales</taxon>
        <taxon>Methylobacteriaceae</taxon>
        <taxon>Methylobacterium</taxon>
    </lineage>
</organism>
<comment type="caution">
    <text evidence="1">The sequence shown here is derived from an EMBL/GenBank/DDBJ whole genome shotgun (WGS) entry which is preliminary data.</text>
</comment>
<evidence type="ECO:0000313" key="2">
    <source>
        <dbReference type="Proteomes" id="UP001055156"/>
    </source>
</evidence>
<name>A0ABQ4T9A7_METOR</name>
<accession>A0ABQ4T9A7</accession>
<dbReference type="InterPro" id="IPR029021">
    <property type="entry name" value="Prot-tyrosine_phosphatase-like"/>
</dbReference>
<protein>
    <recommendedName>
        <fullName evidence="3">Protein tyrosine phosphatase</fullName>
    </recommendedName>
</protein>
<keyword evidence="2" id="KW-1185">Reference proteome</keyword>
<dbReference type="EMBL" id="BPQV01000005">
    <property type="protein sequence ID" value="GJE27054.1"/>
    <property type="molecule type" value="Genomic_DNA"/>
</dbReference>
<reference evidence="1" key="1">
    <citation type="journal article" date="2021" name="Front. Microbiol.">
        <title>Comprehensive Comparative Genomics and Phenotyping of Methylobacterium Species.</title>
        <authorList>
            <person name="Alessa O."/>
            <person name="Ogura Y."/>
            <person name="Fujitani Y."/>
            <person name="Takami H."/>
            <person name="Hayashi T."/>
            <person name="Sahin N."/>
            <person name="Tani A."/>
        </authorList>
    </citation>
    <scope>NUCLEOTIDE SEQUENCE</scope>
    <source>
        <strain evidence="1">NBRC 15689</strain>
    </source>
</reference>
<proteinExistence type="predicted"/>
<evidence type="ECO:0000313" key="1">
    <source>
        <dbReference type="EMBL" id="GJE27054.1"/>
    </source>
</evidence>
<dbReference type="SUPFAM" id="SSF52799">
    <property type="entry name" value="(Phosphotyrosine protein) phosphatases II"/>
    <property type="match status" value="1"/>
</dbReference>
<dbReference type="Proteomes" id="UP001055156">
    <property type="component" value="Unassembled WGS sequence"/>
</dbReference>
<sequence>MPSLYVCSLSRLPETAASIRPSHLITLTTPGTVVERPAAIPAERHLTINLSDIVAPLDGHVLPETAHVERFLSFVFAWERQAPLLIHCYAGISRSTAAAFIAACALCPARDEAELARELRGLSPSATPNPRLVQLADAHLGREGRMVAAIAAIGRGEEAFEGSPFRLTLA</sequence>
<reference evidence="1" key="2">
    <citation type="submission" date="2021-08" db="EMBL/GenBank/DDBJ databases">
        <authorList>
            <person name="Tani A."/>
            <person name="Ola A."/>
            <person name="Ogura Y."/>
            <person name="Katsura K."/>
            <person name="Hayashi T."/>
        </authorList>
    </citation>
    <scope>NUCLEOTIDE SEQUENCE</scope>
    <source>
        <strain evidence="1">NBRC 15689</strain>
    </source>
</reference>